<dbReference type="AlphaFoldDB" id="A0A561T1I0"/>
<comment type="caution">
    <text evidence="2">The sequence shown here is derived from an EMBL/GenBank/DDBJ whole genome shotgun (WGS) entry which is preliminary data.</text>
</comment>
<dbReference type="InterPro" id="IPR024344">
    <property type="entry name" value="MDMPI_metal-binding"/>
</dbReference>
<protein>
    <submittedName>
        <fullName evidence="2">Uncharacterized protein (TIGR03086 family)</fullName>
    </submittedName>
</protein>
<proteinExistence type="predicted"/>
<feature type="domain" description="Mycothiol-dependent maleylpyruvate isomerase metal-binding" evidence="1">
    <location>
        <begin position="11"/>
        <end position="132"/>
    </location>
</feature>
<accession>A0A561T1I0</accession>
<dbReference type="GO" id="GO:0046872">
    <property type="term" value="F:metal ion binding"/>
    <property type="evidence" value="ECO:0007669"/>
    <property type="project" value="InterPro"/>
</dbReference>
<dbReference type="Pfam" id="PF11716">
    <property type="entry name" value="MDMPI_N"/>
    <property type="match status" value="1"/>
</dbReference>
<dbReference type="InterPro" id="IPR017517">
    <property type="entry name" value="Maleyloyr_isom"/>
</dbReference>
<dbReference type="InterPro" id="IPR034660">
    <property type="entry name" value="DinB/YfiT-like"/>
</dbReference>
<name>A0A561T1I0_9PSEU</name>
<dbReference type="NCBIfam" id="TIGR03086">
    <property type="entry name" value="TIGR03086 family metal-binding protein"/>
    <property type="match status" value="1"/>
</dbReference>
<organism evidence="2 3">
    <name type="scientific">Pseudonocardia hierapolitana</name>
    <dbReference type="NCBI Taxonomy" id="1128676"/>
    <lineage>
        <taxon>Bacteria</taxon>
        <taxon>Bacillati</taxon>
        <taxon>Actinomycetota</taxon>
        <taxon>Actinomycetes</taxon>
        <taxon>Pseudonocardiales</taxon>
        <taxon>Pseudonocardiaceae</taxon>
        <taxon>Pseudonocardia</taxon>
    </lineage>
</organism>
<dbReference type="NCBIfam" id="TIGR03083">
    <property type="entry name" value="maleylpyruvate isomerase family mycothiol-dependent enzyme"/>
    <property type="match status" value="1"/>
</dbReference>
<sequence length="207" mass="22017">MENIIDLHRRSVTGLRPVLDRVTPADLGRPTPCAGWDLRALLEHMAGQDRGFAAAVRAARAGDDVDVSAFAPHPLGPSPAATIADGLDDVVAAFAAGADGLVLMPEFDRRLPLPVLVQMHLIDTLVHGWDVAATLGVQADYGSRLDADVVAAALAMSEQIPDDEYRETPGATFAHALPAPQDAGPWTRVLTLLGRDPAWTSDPLVRR</sequence>
<dbReference type="EMBL" id="VIWU01000001">
    <property type="protein sequence ID" value="TWF80973.1"/>
    <property type="molecule type" value="Genomic_DNA"/>
</dbReference>
<evidence type="ECO:0000259" key="1">
    <source>
        <dbReference type="Pfam" id="PF11716"/>
    </source>
</evidence>
<keyword evidence="3" id="KW-1185">Reference proteome</keyword>
<evidence type="ECO:0000313" key="2">
    <source>
        <dbReference type="EMBL" id="TWF80973.1"/>
    </source>
</evidence>
<dbReference type="Gene3D" id="1.20.120.450">
    <property type="entry name" value="dinb family like domain"/>
    <property type="match status" value="1"/>
</dbReference>
<gene>
    <name evidence="2" type="ORF">FHX44_116916</name>
</gene>
<reference evidence="2 3" key="1">
    <citation type="submission" date="2019-06" db="EMBL/GenBank/DDBJ databases">
        <title>Sequencing the genomes of 1000 actinobacteria strains.</title>
        <authorList>
            <person name="Klenk H.-P."/>
        </authorList>
    </citation>
    <scope>NUCLEOTIDE SEQUENCE [LARGE SCALE GENOMIC DNA]</scope>
    <source>
        <strain evidence="2 3">DSM 45671</strain>
    </source>
</reference>
<dbReference type="SUPFAM" id="SSF109854">
    <property type="entry name" value="DinB/YfiT-like putative metalloenzymes"/>
    <property type="match status" value="1"/>
</dbReference>
<dbReference type="InterPro" id="IPR017520">
    <property type="entry name" value="CHP03086"/>
</dbReference>
<dbReference type="RefSeq" id="WP_170309154.1">
    <property type="nucleotide sequence ID" value="NZ_VIWU01000001.1"/>
</dbReference>
<evidence type="ECO:0000313" key="3">
    <source>
        <dbReference type="Proteomes" id="UP000321261"/>
    </source>
</evidence>
<dbReference type="Proteomes" id="UP000321261">
    <property type="component" value="Unassembled WGS sequence"/>
</dbReference>